<sequence length="136" mass="15027">MRTLTTRVKAILGVFVLAATAFVAVSVTQSGEAEAAGCLDSTNQHGFDLPSNSLRYPSSGYLRTTSRCQDINLRGNPWYDQNVRAIKVCFRTAGCQDRWTNVAGSSWYEIATNVKDGTDYYLRFYSYGKWSGGVAD</sequence>
<evidence type="ECO:0000313" key="2">
    <source>
        <dbReference type="EMBL" id="XBV27510.1"/>
    </source>
</evidence>
<proteinExistence type="predicted"/>
<reference evidence="2" key="1">
    <citation type="submission" date="2024-06" db="EMBL/GenBank/DDBJ databases">
        <title>Kribbella sp. strain HUAS MG21 genome sequences.</title>
        <authorList>
            <person name="Mo P."/>
        </authorList>
    </citation>
    <scope>NUCLEOTIDE SEQUENCE</scope>
    <source>
        <strain evidence="2">HUAS MG21</strain>
    </source>
</reference>
<feature type="signal peptide" evidence="1">
    <location>
        <begin position="1"/>
        <end position="35"/>
    </location>
</feature>
<evidence type="ECO:0000256" key="1">
    <source>
        <dbReference type="SAM" id="SignalP"/>
    </source>
</evidence>
<dbReference type="EMBL" id="CP158165">
    <property type="protein sequence ID" value="XBV27510.1"/>
    <property type="molecule type" value="Genomic_DNA"/>
</dbReference>
<organism evidence="2">
    <name type="scientific">Kribbella sp. HUAS MG21</name>
    <dbReference type="NCBI Taxonomy" id="3160966"/>
    <lineage>
        <taxon>Bacteria</taxon>
        <taxon>Bacillati</taxon>
        <taxon>Actinomycetota</taxon>
        <taxon>Actinomycetes</taxon>
        <taxon>Propionibacteriales</taxon>
        <taxon>Kribbellaceae</taxon>
        <taxon>Kribbella</taxon>
    </lineage>
</organism>
<evidence type="ECO:0008006" key="3">
    <source>
        <dbReference type="Google" id="ProtNLM"/>
    </source>
</evidence>
<accession>A0AAU7TL93</accession>
<dbReference type="AlphaFoldDB" id="A0AAU7TL93"/>
<dbReference type="RefSeq" id="WP_350280295.1">
    <property type="nucleotide sequence ID" value="NZ_CP158165.1"/>
</dbReference>
<protein>
    <recommendedName>
        <fullName evidence="3">Secreted protein</fullName>
    </recommendedName>
</protein>
<feature type="chain" id="PRO_5043661156" description="Secreted protein" evidence="1">
    <location>
        <begin position="36"/>
        <end position="136"/>
    </location>
</feature>
<name>A0AAU7TL93_9ACTN</name>
<gene>
    <name evidence="2" type="ORF">ABN611_13990</name>
</gene>
<keyword evidence="1" id="KW-0732">Signal</keyword>